<sequence>MEWEWLREFCKGMIKPLLALSVAVMGMVLAHWQKLGLVGDTAYSVLRGLIQISAIGFVLHFLFHQQSSLWIVGYYLFMVCVAGYTAGQRAKHVPRGKYVAGMSILAGTSVPLSILITLKTVSFTPRYIIPLSGLIVGTAMNVTGITMKRLRDDIKLQTVLVETALALGATPRQATMLQVKRSVIIALSPALDNAKTLGLVTFPGGMTGMMLAGASPTEAIKLQLVIMNLIIGASTLSSITSTYLSRPCLFTEAHQLQTNAFISD</sequence>
<feature type="transmembrane region" description="Helical" evidence="6">
    <location>
        <begin position="69"/>
        <end position="86"/>
    </location>
</feature>
<organism evidence="7 8">
    <name type="scientific">Oldenlandia corymbosa var. corymbosa</name>
    <dbReference type="NCBI Taxonomy" id="529605"/>
    <lineage>
        <taxon>Eukaryota</taxon>
        <taxon>Viridiplantae</taxon>
        <taxon>Streptophyta</taxon>
        <taxon>Embryophyta</taxon>
        <taxon>Tracheophyta</taxon>
        <taxon>Spermatophyta</taxon>
        <taxon>Magnoliopsida</taxon>
        <taxon>eudicotyledons</taxon>
        <taxon>Gunneridae</taxon>
        <taxon>Pentapetalae</taxon>
        <taxon>asterids</taxon>
        <taxon>lamiids</taxon>
        <taxon>Gentianales</taxon>
        <taxon>Rubiaceae</taxon>
        <taxon>Rubioideae</taxon>
        <taxon>Spermacoceae</taxon>
        <taxon>Hedyotis-Oldenlandia complex</taxon>
        <taxon>Oldenlandia</taxon>
    </lineage>
</organism>
<name>A0AAV1CSH7_OLDCO</name>
<dbReference type="GO" id="GO:0005886">
    <property type="term" value="C:plasma membrane"/>
    <property type="evidence" value="ECO:0007669"/>
    <property type="project" value="TreeGrafter"/>
</dbReference>
<dbReference type="PANTHER" id="PTHR30028:SF0">
    <property type="entry name" value="PROTEIN ALUMINUM SENSITIVE 3"/>
    <property type="match status" value="1"/>
</dbReference>
<evidence type="ECO:0000256" key="5">
    <source>
        <dbReference type="ARBA" id="ARBA00023136"/>
    </source>
</evidence>
<evidence type="ECO:0000313" key="7">
    <source>
        <dbReference type="EMBL" id="CAI9098123.1"/>
    </source>
</evidence>
<feature type="transmembrane region" description="Helical" evidence="6">
    <location>
        <begin position="127"/>
        <end position="147"/>
    </location>
</feature>
<evidence type="ECO:0000256" key="6">
    <source>
        <dbReference type="SAM" id="Phobius"/>
    </source>
</evidence>
<proteinExistence type="inferred from homology"/>
<feature type="transmembrane region" description="Helical" evidence="6">
    <location>
        <begin position="98"/>
        <end position="121"/>
    </location>
</feature>
<keyword evidence="8" id="KW-1185">Reference proteome</keyword>
<evidence type="ECO:0000256" key="3">
    <source>
        <dbReference type="ARBA" id="ARBA00022692"/>
    </source>
</evidence>
<evidence type="ECO:0000256" key="4">
    <source>
        <dbReference type="ARBA" id="ARBA00022989"/>
    </source>
</evidence>
<gene>
    <name evidence="7" type="ORF">OLC1_LOCUS8426</name>
</gene>
<comment type="subcellular location">
    <subcellularLocation>
        <location evidence="1">Membrane</location>
        <topology evidence="1">Multi-pass membrane protein</topology>
    </subcellularLocation>
</comment>
<feature type="transmembrane region" description="Helical" evidence="6">
    <location>
        <begin position="12"/>
        <end position="32"/>
    </location>
</feature>
<keyword evidence="4 6" id="KW-1133">Transmembrane helix</keyword>
<feature type="transmembrane region" description="Helical" evidence="6">
    <location>
        <begin position="44"/>
        <end position="63"/>
    </location>
</feature>
<evidence type="ECO:0000256" key="2">
    <source>
        <dbReference type="ARBA" id="ARBA00005268"/>
    </source>
</evidence>
<evidence type="ECO:0000256" key="1">
    <source>
        <dbReference type="ARBA" id="ARBA00004141"/>
    </source>
</evidence>
<accession>A0AAV1CSH7</accession>
<dbReference type="PANTHER" id="PTHR30028">
    <property type="entry name" value="UPF0014 INNER MEMBRANE PROTEIN YBBM-RELATED"/>
    <property type="match status" value="1"/>
</dbReference>
<dbReference type="Pfam" id="PF03649">
    <property type="entry name" value="UPF0014"/>
    <property type="match status" value="1"/>
</dbReference>
<dbReference type="Proteomes" id="UP001161247">
    <property type="component" value="Chromosome 3"/>
</dbReference>
<comment type="similarity">
    <text evidence="2">Belongs to the UPF0014 family.</text>
</comment>
<evidence type="ECO:0000313" key="8">
    <source>
        <dbReference type="Proteomes" id="UP001161247"/>
    </source>
</evidence>
<dbReference type="AlphaFoldDB" id="A0AAV1CSH7"/>
<dbReference type="GO" id="GO:0010044">
    <property type="term" value="P:response to aluminum ion"/>
    <property type="evidence" value="ECO:0007669"/>
    <property type="project" value="TreeGrafter"/>
</dbReference>
<reference evidence="7" key="1">
    <citation type="submission" date="2023-03" db="EMBL/GenBank/DDBJ databases">
        <authorList>
            <person name="Julca I."/>
        </authorList>
    </citation>
    <scope>NUCLEOTIDE SEQUENCE</scope>
</reference>
<protein>
    <submittedName>
        <fullName evidence="7">OLC1v1034708C1</fullName>
    </submittedName>
</protein>
<keyword evidence="3 6" id="KW-0812">Transmembrane</keyword>
<dbReference type="EMBL" id="OX459120">
    <property type="protein sequence ID" value="CAI9098123.1"/>
    <property type="molecule type" value="Genomic_DNA"/>
</dbReference>
<dbReference type="InterPro" id="IPR005226">
    <property type="entry name" value="UPF0014_fam"/>
</dbReference>
<keyword evidence="5 6" id="KW-0472">Membrane</keyword>